<evidence type="ECO:0000313" key="5">
    <source>
        <dbReference type="Proteomes" id="UP000653674"/>
    </source>
</evidence>
<feature type="region of interest" description="Disordered" evidence="1">
    <location>
        <begin position="145"/>
        <end position="165"/>
    </location>
</feature>
<dbReference type="InterPro" id="IPR021949">
    <property type="entry name" value="DUF3566_TM"/>
</dbReference>
<evidence type="ECO:0000259" key="3">
    <source>
        <dbReference type="Pfam" id="PF12089"/>
    </source>
</evidence>
<dbReference type="RefSeq" id="WP_168074694.1">
    <property type="nucleotide sequence ID" value="NZ_BAAAQJ010000008.1"/>
</dbReference>
<organism evidence="4 5">
    <name type="scientific">Planosporangium flavigriseum</name>
    <dbReference type="NCBI Taxonomy" id="373681"/>
    <lineage>
        <taxon>Bacteria</taxon>
        <taxon>Bacillati</taxon>
        <taxon>Actinomycetota</taxon>
        <taxon>Actinomycetes</taxon>
        <taxon>Micromonosporales</taxon>
        <taxon>Micromonosporaceae</taxon>
        <taxon>Planosporangium</taxon>
    </lineage>
</organism>
<keyword evidence="5" id="KW-1185">Reference proteome</keyword>
<keyword evidence="2" id="KW-0812">Transmembrane</keyword>
<name>A0A8J3PKE4_9ACTN</name>
<reference evidence="4" key="1">
    <citation type="submission" date="2021-01" db="EMBL/GenBank/DDBJ databases">
        <title>Whole genome shotgun sequence of Planosporangium flavigriseum NBRC 105377.</title>
        <authorList>
            <person name="Komaki H."/>
            <person name="Tamura T."/>
        </authorList>
    </citation>
    <scope>NUCLEOTIDE SEQUENCE</scope>
    <source>
        <strain evidence="4">NBRC 105377</strain>
    </source>
</reference>
<dbReference type="EMBL" id="BONU01000002">
    <property type="protein sequence ID" value="GIG72064.1"/>
    <property type="molecule type" value="Genomic_DNA"/>
</dbReference>
<evidence type="ECO:0000256" key="2">
    <source>
        <dbReference type="SAM" id="Phobius"/>
    </source>
</evidence>
<keyword evidence="2" id="KW-1133">Transmembrane helix</keyword>
<sequence>MTETQAKSGTAGPAAKSADAESEALDDQDRTGDDETGGAVVGRATVPGDKPEAKKPEGKKSDQRGSAKAAATGADSVPKFTRAPGMAPPPDSLPPSQSSSDEESDASAEGKPADPTLVGAGSPAVARASVRGAAAVARGLVTQPIKIGGRSGGSGPSGPGGRFSNAIRSARTTVTAAASRGPRRARLYLKRVDPWSVMKFSFAVSFVLFIVGVVATAVLYMALDAMGVVGSVNKALSEMVGATGGDAKNTFKITAKGVIVGTGLLGLVNVVLFTALATLSAFIYNVCSDLVGGIELTLAEKE</sequence>
<comment type="caution">
    <text evidence="4">The sequence shown here is derived from an EMBL/GenBank/DDBJ whole genome shotgun (WGS) entry which is preliminary data.</text>
</comment>
<dbReference type="Pfam" id="PF12089">
    <property type="entry name" value="DUF3566"/>
    <property type="match status" value="1"/>
</dbReference>
<feature type="compositionally biased region" description="Basic and acidic residues" evidence="1">
    <location>
        <begin position="49"/>
        <end position="65"/>
    </location>
</feature>
<protein>
    <recommendedName>
        <fullName evidence="3">DUF3566 domain-containing protein</fullName>
    </recommendedName>
</protein>
<proteinExistence type="predicted"/>
<evidence type="ECO:0000313" key="4">
    <source>
        <dbReference type="EMBL" id="GIG72064.1"/>
    </source>
</evidence>
<feature type="compositionally biased region" description="Gly residues" evidence="1">
    <location>
        <begin position="149"/>
        <end position="161"/>
    </location>
</feature>
<feature type="region of interest" description="Disordered" evidence="1">
    <location>
        <begin position="1"/>
        <end position="122"/>
    </location>
</feature>
<gene>
    <name evidence="4" type="ORF">Pfl04_04680</name>
</gene>
<dbReference type="Proteomes" id="UP000653674">
    <property type="component" value="Unassembled WGS sequence"/>
</dbReference>
<feature type="domain" description="DUF3566" evidence="3">
    <location>
        <begin position="182"/>
        <end position="300"/>
    </location>
</feature>
<dbReference type="AlphaFoldDB" id="A0A8J3PKE4"/>
<accession>A0A8J3PKE4</accession>
<feature type="transmembrane region" description="Helical" evidence="2">
    <location>
        <begin position="200"/>
        <end position="223"/>
    </location>
</feature>
<feature type="transmembrane region" description="Helical" evidence="2">
    <location>
        <begin position="258"/>
        <end position="284"/>
    </location>
</feature>
<evidence type="ECO:0000256" key="1">
    <source>
        <dbReference type="SAM" id="MobiDB-lite"/>
    </source>
</evidence>
<keyword evidence="2" id="KW-0472">Membrane</keyword>